<sequence>MGMHYFKPQYDPDFNCPGFSDFFNIIQDFDNEKIQRLIANLAQTMSRLMVSKEGQEIYSKLEDDQNTFFKKSYEMALKSHGFPHDENSCITLYIFLGRFQQKQENYKLFQELTKDVHFIKNNMVLQYGNQLINQNQNILKDSNFKSQQNCEVYNLEKGTKTSIKDILIKNKGPTMLVVLIYISEAHTDDLWPIGKTFQINNKNVNCKSYNSLEERKQRAQEFKNLTNCPYEIYYDDENNNYNKLFQAWPDKSYFVQSDGLIIQTSKIYKAVHLEDCNDILLNYMNQIEQEQIRQIQQNEDKNNQNQQDQASIN</sequence>
<proteinExistence type="predicted"/>
<dbReference type="PANTHER" id="PTHR11781:SF22">
    <property type="entry name" value="TYPE I IODOTHYRONINE DEIODINASE"/>
    <property type="match status" value="1"/>
</dbReference>
<dbReference type="InParanoid" id="A0A0V0QZI6"/>
<evidence type="ECO:0000313" key="2">
    <source>
        <dbReference type="Proteomes" id="UP000054937"/>
    </source>
</evidence>
<dbReference type="EMBL" id="LDAU01000084">
    <property type="protein sequence ID" value="KRX07304.1"/>
    <property type="molecule type" value="Genomic_DNA"/>
</dbReference>
<dbReference type="Pfam" id="PF00837">
    <property type="entry name" value="T4_deiodinase"/>
    <property type="match status" value="1"/>
</dbReference>
<keyword evidence="2" id="KW-1185">Reference proteome</keyword>
<evidence type="ECO:0000313" key="1">
    <source>
        <dbReference type="EMBL" id="KRX07304.1"/>
    </source>
</evidence>
<accession>A0A0V0QZI6</accession>
<dbReference type="AlphaFoldDB" id="A0A0V0QZI6"/>
<gene>
    <name evidence="1" type="ORF">PPERSA_06919</name>
</gene>
<protein>
    <submittedName>
        <fullName evidence="1">Uncharacterized protein</fullName>
    </submittedName>
</protein>
<dbReference type="InterPro" id="IPR000643">
    <property type="entry name" value="Iodothyronine_deiodinase"/>
</dbReference>
<organism evidence="1 2">
    <name type="scientific">Pseudocohnilembus persalinus</name>
    <name type="common">Ciliate</name>
    <dbReference type="NCBI Taxonomy" id="266149"/>
    <lineage>
        <taxon>Eukaryota</taxon>
        <taxon>Sar</taxon>
        <taxon>Alveolata</taxon>
        <taxon>Ciliophora</taxon>
        <taxon>Intramacronucleata</taxon>
        <taxon>Oligohymenophorea</taxon>
        <taxon>Scuticociliatia</taxon>
        <taxon>Philasterida</taxon>
        <taxon>Pseudocohnilembidae</taxon>
        <taxon>Pseudocohnilembus</taxon>
    </lineage>
</organism>
<dbReference type="GO" id="GO:0004800">
    <property type="term" value="F:thyroxine 5'-deiodinase activity"/>
    <property type="evidence" value="ECO:0007669"/>
    <property type="project" value="InterPro"/>
</dbReference>
<reference evidence="1 2" key="1">
    <citation type="journal article" date="2015" name="Sci. Rep.">
        <title>Genome of the facultative scuticociliatosis pathogen Pseudocohnilembus persalinus provides insight into its virulence through horizontal gene transfer.</title>
        <authorList>
            <person name="Xiong J."/>
            <person name="Wang G."/>
            <person name="Cheng J."/>
            <person name="Tian M."/>
            <person name="Pan X."/>
            <person name="Warren A."/>
            <person name="Jiang C."/>
            <person name="Yuan D."/>
            <person name="Miao W."/>
        </authorList>
    </citation>
    <scope>NUCLEOTIDE SEQUENCE [LARGE SCALE GENOMIC DNA]</scope>
    <source>
        <strain evidence="1">36N120E</strain>
    </source>
</reference>
<name>A0A0V0QZI6_PSEPJ</name>
<dbReference type="Gene3D" id="3.40.30.10">
    <property type="entry name" value="Glutaredoxin"/>
    <property type="match status" value="1"/>
</dbReference>
<dbReference type="PANTHER" id="PTHR11781">
    <property type="entry name" value="IODOTHYRONINE DEIODINASE"/>
    <property type="match status" value="1"/>
</dbReference>
<comment type="caution">
    <text evidence="1">The sequence shown here is derived from an EMBL/GenBank/DDBJ whole genome shotgun (WGS) entry which is preliminary data.</text>
</comment>
<dbReference type="Proteomes" id="UP000054937">
    <property type="component" value="Unassembled WGS sequence"/>
</dbReference>